<dbReference type="AlphaFoldDB" id="A0A3N9THD9"/>
<dbReference type="Proteomes" id="UP000281112">
    <property type="component" value="Unassembled WGS sequence"/>
</dbReference>
<dbReference type="EMBL" id="RJVQ01000003">
    <property type="protein sequence ID" value="RQW63728.1"/>
    <property type="molecule type" value="Genomic_DNA"/>
</dbReference>
<name>A0A3N9THD9_9VIBR</name>
<reference evidence="1 2" key="1">
    <citation type="submission" date="2018-11" db="EMBL/GenBank/DDBJ databases">
        <title>Vibrio LJC006 sp. nov., isolated from seawater during the bloom of the enteromorpha.</title>
        <authorList>
            <person name="Liang J."/>
        </authorList>
    </citation>
    <scope>NUCLEOTIDE SEQUENCE [LARGE SCALE GENOMIC DNA]</scope>
    <source>
        <strain evidence="1 2">LJC006</strain>
    </source>
</reference>
<gene>
    <name evidence="1" type="ORF">EES38_09340</name>
</gene>
<organism evidence="1 2">
    <name type="scientific">Vibrio viridaestus</name>
    <dbReference type="NCBI Taxonomy" id="2487322"/>
    <lineage>
        <taxon>Bacteria</taxon>
        <taxon>Pseudomonadati</taxon>
        <taxon>Pseudomonadota</taxon>
        <taxon>Gammaproteobacteria</taxon>
        <taxon>Vibrionales</taxon>
        <taxon>Vibrionaceae</taxon>
        <taxon>Vibrio</taxon>
    </lineage>
</organism>
<proteinExistence type="predicted"/>
<sequence>MTDRHPVVTTEFLLPPAGLIVPCQKPKVIGTWPSVITNDIPRLKSALGKCANQTQEYLDWIEMQK</sequence>
<evidence type="ECO:0000313" key="2">
    <source>
        <dbReference type="Proteomes" id="UP000281112"/>
    </source>
</evidence>
<dbReference type="InterPro" id="IPR058979">
    <property type="entry name" value="LysC-like"/>
</dbReference>
<protein>
    <submittedName>
        <fullName evidence="1">Uncharacterized protein</fullName>
    </submittedName>
</protein>
<comment type="caution">
    <text evidence="1">The sequence shown here is derived from an EMBL/GenBank/DDBJ whole genome shotgun (WGS) entry which is preliminary data.</text>
</comment>
<dbReference type="OrthoDB" id="5879932at2"/>
<accession>A0A3N9THD9</accession>
<evidence type="ECO:0000313" key="1">
    <source>
        <dbReference type="EMBL" id="RQW63728.1"/>
    </source>
</evidence>
<dbReference type="Pfam" id="PF23793">
    <property type="entry name" value="LysC"/>
    <property type="match status" value="1"/>
</dbReference>
<keyword evidence="2" id="KW-1185">Reference proteome</keyword>